<dbReference type="InterPro" id="IPR050772">
    <property type="entry name" value="Hydratase-Decarb/MhpD_sf"/>
</dbReference>
<dbReference type="RefSeq" id="WP_011830899.1">
    <property type="nucleotide sequence ID" value="NC_008825.1"/>
</dbReference>
<dbReference type="SUPFAM" id="SSF56529">
    <property type="entry name" value="FAH"/>
    <property type="match status" value="1"/>
</dbReference>
<protein>
    <submittedName>
        <fullName evidence="3">4-oxalocrotonate decarboxylase</fullName>
        <ecNumber evidence="3">4.1.1.77</ecNumber>
    </submittedName>
</protein>
<dbReference type="Proteomes" id="UP000000366">
    <property type="component" value="Chromosome"/>
</dbReference>
<dbReference type="AlphaFoldDB" id="A2SL38"/>
<dbReference type="Gene3D" id="3.90.850.10">
    <property type="entry name" value="Fumarylacetoacetase-like, C-terminal domain"/>
    <property type="match status" value="1"/>
</dbReference>
<dbReference type="EMBL" id="CP000555">
    <property type="protein sequence ID" value="ABM96277.1"/>
    <property type="molecule type" value="Genomic_DNA"/>
</dbReference>
<keyword evidence="1 3" id="KW-0456">Lyase</keyword>
<evidence type="ECO:0000313" key="4">
    <source>
        <dbReference type="Proteomes" id="UP000000366"/>
    </source>
</evidence>
<accession>A2SL38</accession>
<dbReference type="GO" id="GO:0047437">
    <property type="term" value="F:4-oxalocrotonate decarboxylase activity"/>
    <property type="evidence" value="ECO:0007669"/>
    <property type="project" value="UniProtKB-EC"/>
</dbReference>
<dbReference type="InterPro" id="IPR017630">
    <property type="entry name" value="4-oxalocrotonate_decarboxylase"/>
</dbReference>
<evidence type="ECO:0000313" key="3">
    <source>
        <dbReference type="EMBL" id="ABM96277.1"/>
    </source>
</evidence>
<reference evidence="3 4" key="1">
    <citation type="journal article" date="2007" name="J. Bacteriol.">
        <title>Whole-genome analysis of the methyl tert-butyl ether-degrading beta-proteobacterium Methylibium petroleiphilum PM1.</title>
        <authorList>
            <person name="Kane S.R."/>
            <person name="Chakicherla A.Y."/>
            <person name="Chain P.S.G."/>
            <person name="Schmidt R."/>
            <person name="Shin M.W."/>
            <person name="Legler T.C."/>
            <person name="Scow K.M."/>
            <person name="Larimer F.W."/>
            <person name="Lucas S.M."/>
            <person name="Richardson P.M."/>
            <person name="Hristova K.R."/>
        </authorList>
    </citation>
    <scope>NUCLEOTIDE SEQUENCE [LARGE SCALE GENOMIC DNA]</scope>
    <source>
        <strain evidence="4">ATCC BAA-1232 / LMG 22953 / PM1</strain>
    </source>
</reference>
<dbReference type="InterPro" id="IPR036663">
    <property type="entry name" value="Fumarylacetoacetase_C_sf"/>
</dbReference>
<proteinExistence type="predicted"/>
<evidence type="ECO:0000256" key="1">
    <source>
        <dbReference type="ARBA" id="ARBA00023239"/>
    </source>
</evidence>
<sequence length="264" mass="28420">MTLTLSRSDIERLADRVEAAQDNARAIPKLTDDFPRMGLADGYAVQSELRRRRIRQGHRLVGWKAGLTSKAKMLQMGVDVPSIGFLMSNMARTDNAQVRTDDLVHPRVECEVAFVTKKDLHGPDCTRDEVLAATDFVLPAIEVIDSRFAGFKFDLPSVVADNGSSARFVTGARARDVADLDLRTLGVVFEKNGVSIGMGATAAVLGHPAEAVAMLVRVLAELDEPLPAGSFVMSGGITEAVAVTAGDHVVARYQDLGSVSVRFI</sequence>
<dbReference type="GO" id="GO:0005737">
    <property type="term" value="C:cytoplasm"/>
    <property type="evidence" value="ECO:0007669"/>
    <property type="project" value="TreeGrafter"/>
</dbReference>
<dbReference type="KEGG" id="mpt:Mpe_A3324"/>
<dbReference type="GO" id="GO:0008684">
    <property type="term" value="F:2-oxopent-4-enoate hydratase activity"/>
    <property type="evidence" value="ECO:0007669"/>
    <property type="project" value="TreeGrafter"/>
</dbReference>
<dbReference type="STRING" id="420662.Mpe_A3324"/>
<dbReference type="InterPro" id="IPR011234">
    <property type="entry name" value="Fumarylacetoacetase-like_C"/>
</dbReference>
<dbReference type="eggNOG" id="COG3971">
    <property type="taxonomic scope" value="Bacteria"/>
</dbReference>
<dbReference type="PANTHER" id="PTHR30143:SF0">
    <property type="entry name" value="2-KETO-4-PENTENOATE HYDRATASE"/>
    <property type="match status" value="1"/>
</dbReference>
<feature type="domain" description="Fumarylacetoacetase-like C-terminal" evidence="2">
    <location>
        <begin position="91"/>
        <end position="262"/>
    </location>
</feature>
<gene>
    <name evidence="3" type="ordered locus">Mpe_A3324</name>
</gene>
<dbReference type="Pfam" id="PF01557">
    <property type="entry name" value="FAA_hydrolase"/>
    <property type="match status" value="1"/>
</dbReference>
<evidence type="ECO:0000259" key="2">
    <source>
        <dbReference type="Pfam" id="PF01557"/>
    </source>
</evidence>
<keyword evidence="4" id="KW-1185">Reference proteome</keyword>
<dbReference type="NCBIfam" id="TIGR03218">
    <property type="entry name" value="catechol_dmpH"/>
    <property type="match status" value="1"/>
</dbReference>
<name>A2SL38_METPP</name>
<organism evidence="3 4">
    <name type="scientific">Methylibium petroleiphilum (strain ATCC BAA-1232 / LMG 22953 / PM1)</name>
    <dbReference type="NCBI Taxonomy" id="420662"/>
    <lineage>
        <taxon>Bacteria</taxon>
        <taxon>Pseudomonadati</taxon>
        <taxon>Pseudomonadota</taxon>
        <taxon>Betaproteobacteria</taxon>
        <taxon>Burkholderiales</taxon>
        <taxon>Sphaerotilaceae</taxon>
        <taxon>Methylibium</taxon>
    </lineage>
</organism>
<dbReference type="HOGENOM" id="CLU_060136_4_0_4"/>
<dbReference type="EC" id="4.1.1.77" evidence="3"/>
<dbReference type="PANTHER" id="PTHR30143">
    <property type="entry name" value="ACID HYDRATASE"/>
    <property type="match status" value="1"/>
</dbReference>